<keyword evidence="5 7" id="KW-0269">Exonuclease</keyword>
<gene>
    <name evidence="7 9" type="primary">rnr</name>
    <name evidence="9" type="ORF">DGMP_03610</name>
</gene>
<dbReference type="EC" id="3.1.13.1" evidence="7"/>
<dbReference type="EMBL" id="AP024086">
    <property type="protein sequence ID" value="BCL59668.1"/>
    <property type="molecule type" value="Genomic_DNA"/>
</dbReference>
<reference evidence="9" key="1">
    <citation type="submission" date="2020-09" db="EMBL/GenBank/DDBJ databases">
        <title>Desulfogranum mesoprofundum gen. nov., sp. nov., a novel mesophilic, sulfate-reducing chemolithoautotroph isolated from a deep-sea hydrothermal vent chimney in the Suiyo Seamount.</title>
        <authorList>
            <person name="Hashimoto Y."/>
            <person name="Nakagawa S."/>
        </authorList>
    </citation>
    <scope>NUCLEOTIDE SEQUENCE</scope>
    <source>
        <strain evidence="9">KT2</strain>
    </source>
</reference>
<dbReference type="KEGG" id="dbk:DGMP_03610"/>
<dbReference type="InterPro" id="IPR004476">
    <property type="entry name" value="RNase_II/RNase_R"/>
</dbReference>
<evidence type="ECO:0000256" key="3">
    <source>
        <dbReference type="ARBA" id="ARBA00022722"/>
    </source>
</evidence>
<dbReference type="PANTHER" id="PTHR23355:SF9">
    <property type="entry name" value="DIS3-LIKE EXONUCLEASE 2"/>
    <property type="match status" value="1"/>
</dbReference>
<evidence type="ECO:0000256" key="7">
    <source>
        <dbReference type="HAMAP-Rule" id="MF_01895"/>
    </source>
</evidence>
<dbReference type="InterPro" id="IPR003029">
    <property type="entry name" value="S1_domain"/>
</dbReference>
<comment type="function">
    <text evidence="7">3'-5' exoribonuclease that releases 5'-nucleoside monophosphates and is involved in maturation of structured RNAs.</text>
</comment>
<comment type="subcellular location">
    <subcellularLocation>
        <location evidence="1 7">Cytoplasm</location>
    </subcellularLocation>
</comment>
<comment type="similarity">
    <text evidence="7">Belongs to the RNR ribonuclease family. RNase R subfamily.</text>
</comment>
<dbReference type="GO" id="GO:0008859">
    <property type="term" value="F:exoribonuclease II activity"/>
    <property type="evidence" value="ECO:0007669"/>
    <property type="project" value="UniProtKB-UniRule"/>
</dbReference>
<dbReference type="GO" id="GO:0003723">
    <property type="term" value="F:RNA binding"/>
    <property type="evidence" value="ECO:0007669"/>
    <property type="project" value="UniProtKB-UniRule"/>
</dbReference>
<evidence type="ECO:0000313" key="10">
    <source>
        <dbReference type="Proteomes" id="UP000826725"/>
    </source>
</evidence>
<dbReference type="Pfam" id="PF17876">
    <property type="entry name" value="CSD2"/>
    <property type="match status" value="1"/>
</dbReference>
<keyword evidence="2 7" id="KW-0963">Cytoplasm</keyword>
<proteinExistence type="inferred from homology"/>
<dbReference type="HAMAP" id="MF_01895">
    <property type="entry name" value="RNase_R"/>
    <property type="match status" value="1"/>
</dbReference>
<comment type="catalytic activity">
    <reaction evidence="7">
        <text>Exonucleolytic cleavage in the 3'- to 5'-direction to yield nucleoside 5'-phosphates.</text>
        <dbReference type="EC" id="3.1.13.1"/>
    </reaction>
</comment>
<evidence type="ECO:0000313" key="9">
    <source>
        <dbReference type="EMBL" id="BCL59668.1"/>
    </source>
</evidence>
<dbReference type="InterPro" id="IPR011129">
    <property type="entry name" value="CSD"/>
</dbReference>
<evidence type="ECO:0000256" key="4">
    <source>
        <dbReference type="ARBA" id="ARBA00022801"/>
    </source>
</evidence>
<accession>A0A8D5FE74</accession>
<dbReference type="Proteomes" id="UP000826725">
    <property type="component" value="Chromosome"/>
</dbReference>
<dbReference type="InterPro" id="IPR001900">
    <property type="entry name" value="RNase_II/R"/>
</dbReference>
<keyword evidence="4 7" id="KW-0378">Hydrolase</keyword>
<dbReference type="InterPro" id="IPR013223">
    <property type="entry name" value="RNase_B_OB_dom"/>
</dbReference>
<dbReference type="InterPro" id="IPR040476">
    <property type="entry name" value="CSD2"/>
</dbReference>
<dbReference type="InterPro" id="IPR022966">
    <property type="entry name" value="RNase_II/R_CS"/>
</dbReference>
<dbReference type="PROSITE" id="PS01175">
    <property type="entry name" value="RIBONUCLEASE_II"/>
    <property type="match status" value="1"/>
</dbReference>
<dbReference type="NCBIfam" id="TIGR02063">
    <property type="entry name" value="RNase_R"/>
    <property type="match status" value="1"/>
</dbReference>
<keyword evidence="3 7" id="KW-0540">Nuclease</keyword>
<sequence>MSAAELSDFIAENNTKRVNIHDSIQLLIESNHIRKDRKNRFTLTSRAPLYTGTLEKNAKGFGFITQASPFDKAQALTADPYVSRSQMGSAQHGDQVLFRLIQKKKKSDRNRPEGSIIRVLSHGKKTLSGFYSDPGIVIPEDPRFPFHITIDKSKRSGTPRNGEAVIVRLKRGERRTDSIHGEIVEILGNPASVDVQMRLVIEKFSLPHTFSNRALKETENLSEDSSLSEDRLDLRNIGHVTIDGETAKDFDDAVFVRKTDKGYKLYVSIADVSHFVRPRSALDKEAYERGTSIYFPGRVIPMLPEKLSNDLCSLLPEKDRFTVTAILDYDTKGNLLGKKFARSIIRSRKRFTYTTVKKILIDNDPETVTEHKAYLTFLRTARKLAEILLKKRKQRGSIGFTVPESAITLDKNGEIKAISIIERNFAHQMIEEFMLAANEAVASFFTEQQIQGLYRIHERPDQEKVEEFCTFAKTLNVHLPPKNNTPEWYAEIVEQCRGTSTEYLINNLLLRTMKQARYSPENIGHFGLASQNYTHFTSPIRRYPDLLVHRELMTAILENNRVTQRDTTHLQKKAEFLSNRERTAVKAEREMTERLKVRYMGRRIGDKFQAIISGITDFAMFVELKESGISGSIGLENLKDDYYLFDGKNHRLIGEISGNIYRIGDCINIQLLDVDYTRNRIHFIPL</sequence>
<evidence type="ECO:0000256" key="6">
    <source>
        <dbReference type="ARBA" id="ARBA00022884"/>
    </source>
</evidence>
<dbReference type="SMART" id="SM00955">
    <property type="entry name" value="RNB"/>
    <property type="match status" value="1"/>
</dbReference>
<dbReference type="SMART" id="SM00316">
    <property type="entry name" value="S1"/>
    <property type="match status" value="1"/>
</dbReference>
<feature type="domain" description="S1 motif" evidence="8">
    <location>
        <begin position="605"/>
        <end position="686"/>
    </location>
</feature>
<evidence type="ECO:0000256" key="2">
    <source>
        <dbReference type="ARBA" id="ARBA00022490"/>
    </source>
</evidence>
<dbReference type="Pfam" id="PF00575">
    <property type="entry name" value="S1"/>
    <property type="match status" value="1"/>
</dbReference>
<evidence type="ECO:0000259" key="8">
    <source>
        <dbReference type="PROSITE" id="PS50126"/>
    </source>
</evidence>
<dbReference type="PANTHER" id="PTHR23355">
    <property type="entry name" value="RIBONUCLEASE"/>
    <property type="match status" value="1"/>
</dbReference>
<dbReference type="AlphaFoldDB" id="A0A8D5FE74"/>
<organism evidence="9 10">
    <name type="scientific">Desulfomarina profundi</name>
    <dbReference type="NCBI Taxonomy" id="2772557"/>
    <lineage>
        <taxon>Bacteria</taxon>
        <taxon>Pseudomonadati</taxon>
        <taxon>Thermodesulfobacteriota</taxon>
        <taxon>Desulfobulbia</taxon>
        <taxon>Desulfobulbales</taxon>
        <taxon>Desulfobulbaceae</taxon>
        <taxon>Desulfomarina</taxon>
    </lineage>
</organism>
<dbReference type="NCBIfam" id="TIGR00358">
    <property type="entry name" value="3_prime_RNase"/>
    <property type="match status" value="1"/>
</dbReference>
<dbReference type="GO" id="GO:0005829">
    <property type="term" value="C:cytosol"/>
    <property type="evidence" value="ECO:0007669"/>
    <property type="project" value="TreeGrafter"/>
</dbReference>
<dbReference type="Pfam" id="PF00773">
    <property type="entry name" value="RNB"/>
    <property type="match status" value="1"/>
</dbReference>
<dbReference type="InterPro" id="IPR011805">
    <property type="entry name" value="RNase_R"/>
</dbReference>
<keyword evidence="10" id="KW-1185">Reference proteome</keyword>
<keyword evidence="6 7" id="KW-0694">RNA-binding</keyword>
<dbReference type="CDD" id="cd04471">
    <property type="entry name" value="S1_RNase_R"/>
    <property type="match status" value="1"/>
</dbReference>
<dbReference type="Pfam" id="PF08206">
    <property type="entry name" value="OB_RNB"/>
    <property type="match status" value="1"/>
</dbReference>
<name>A0A8D5FE74_9BACT</name>
<evidence type="ECO:0000256" key="1">
    <source>
        <dbReference type="ARBA" id="ARBA00004496"/>
    </source>
</evidence>
<dbReference type="PROSITE" id="PS50126">
    <property type="entry name" value="S1"/>
    <property type="match status" value="1"/>
</dbReference>
<dbReference type="SMART" id="SM00357">
    <property type="entry name" value="CSP"/>
    <property type="match status" value="1"/>
</dbReference>
<evidence type="ECO:0000256" key="5">
    <source>
        <dbReference type="ARBA" id="ARBA00022839"/>
    </source>
</evidence>
<dbReference type="InterPro" id="IPR050180">
    <property type="entry name" value="RNR_Ribonuclease"/>
</dbReference>
<dbReference type="GO" id="GO:0006402">
    <property type="term" value="P:mRNA catabolic process"/>
    <property type="evidence" value="ECO:0007669"/>
    <property type="project" value="TreeGrafter"/>
</dbReference>
<protein>
    <recommendedName>
        <fullName evidence="7">Ribonuclease R</fullName>
        <shortName evidence="7">RNase R</shortName>
        <ecNumber evidence="7">3.1.13.1</ecNumber>
    </recommendedName>
</protein>